<evidence type="ECO:0000313" key="2">
    <source>
        <dbReference type="EMBL" id="SEL01165.1"/>
    </source>
</evidence>
<dbReference type="InterPro" id="IPR029044">
    <property type="entry name" value="Nucleotide-diphossugar_trans"/>
</dbReference>
<accession>A0A1H7LRT1</accession>
<evidence type="ECO:0000259" key="1">
    <source>
        <dbReference type="Pfam" id="PF00535"/>
    </source>
</evidence>
<sequence>MYDITSSIVIYKNAEEELNAAITSFLNTSLNVKLYLVDNSPTNVLSNLAADPRISYQFLNKNIGFGAAHNIALNEVIEKSKYHIILNPDISFQPGTLEKIFSFMESNRDVGQILPKVLYEDGELQRLCKLLPTPFDLILRRFGNASILKKRRASYELVDFDYNQTLNVPNLSGCFMFLRIDTLKKVGFFDTRYFMYLEDIDLTRRIHQVAQTLFFPAASVVHGYRKESYKNKALLNLHITSAIKYFNKWGWFWDRGREQMNITVLKKIKAGRH</sequence>
<feature type="domain" description="Glycosyltransferase 2-like" evidence="1">
    <location>
        <begin position="8"/>
        <end position="127"/>
    </location>
</feature>
<dbReference type="SUPFAM" id="SSF53448">
    <property type="entry name" value="Nucleotide-diphospho-sugar transferases"/>
    <property type="match status" value="1"/>
</dbReference>
<dbReference type="PANTHER" id="PTHR43179:SF10">
    <property type="entry name" value="GLYCOSYL TRANSFERASE"/>
    <property type="match status" value="1"/>
</dbReference>
<proteinExistence type="predicted"/>
<dbReference type="Proteomes" id="UP000198984">
    <property type="component" value="Unassembled WGS sequence"/>
</dbReference>
<organism evidence="2 3">
    <name type="scientific">Chitinophaga rupis</name>
    <dbReference type="NCBI Taxonomy" id="573321"/>
    <lineage>
        <taxon>Bacteria</taxon>
        <taxon>Pseudomonadati</taxon>
        <taxon>Bacteroidota</taxon>
        <taxon>Chitinophagia</taxon>
        <taxon>Chitinophagales</taxon>
        <taxon>Chitinophagaceae</taxon>
        <taxon>Chitinophaga</taxon>
    </lineage>
</organism>
<dbReference type="Gene3D" id="3.90.550.10">
    <property type="entry name" value="Spore Coat Polysaccharide Biosynthesis Protein SpsA, Chain A"/>
    <property type="match status" value="1"/>
</dbReference>
<dbReference type="Pfam" id="PF00535">
    <property type="entry name" value="Glycos_transf_2"/>
    <property type="match status" value="1"/>
</dbReference>
<dbReference type="EMBL" id="FOBB01000001">
    <property type="protein sequence ID" value="SEL01165.1"/>
    <property type="molecule type" value="Genomic_DNA"/>
</dbReference>
<dbReference type="PANTHER" id="PTHR43179">
    <property type="entry name" value="RHAMNOSYLTRANSFERASE WBBL"/>
    <property type="match status" value="1"/>
</dbReference>
<dbReference type="OrthoDB" id="9771846at2"/>
<reference evidence="2 3" key="1">
    <citation type="submission" date="2016-10" db="EMBL/GenBank/DDBJ databases">
        <authorList>
            <person name="de Groot N.N."/>
        </authorList>
    </citation>
    <scope>NUCLEOTIDE SEQUENCE [LARGE SCALE GENOMIC DNA]</scope>
    <source>
        <strain evidence="2 3">DSM 21039</strain>
    </source>
</reference>
<keyword evidence="3" id="KW-1185">Reference proteome</keyword>
<dbReference type="AlphaFoldDB" id="A0A1H7LRT1"/>
<dbReference type="InterPro" id="IPR001173">
    <property type="entry name" value="Glyco_trans_2-like"/>
</dbReference>
<name>A0A1H7LRT1_9BACT</name>
<dbReference type="STRING" id="573321.SAMN04488505_1011312"/>
<dbReference type="RefSeq" id="WP_089908444.1">
    <property type="nucleotide sequence ID" value="NZ_FOBB01000001.1"/>
</dbReference>
<gene>
    <name evidence="2" type="ORF">SAMN04488505_1011312</name>
</gene>
<evidence type="ECO:0000313" key="3">
    <source>
        <dbReference type="Proteomes" id="UP000198984"/>
    </source>
</evidence>
<protein>
    <recommendedName>
        <fullName evidence="1">Glycosyltransferase 2-like domain-containing protein</fullName>
    </recommendedName>
</protein>